<dbReference type="InterPro" id="IPR017853">
    <property type="entry name" value="GH"/>
</dbReference>
<protein>
    <recommendedName>
        <fullName evidence="4">DUF4015 domain-containing protein</fullName>
    </recommendedName>
</protein>
<evidence type="ECO:0000313" key="2">
    <source>
        <dbReference type="EMBL" id="MFC7615689.1"/>
    </source>
</evidence>
<dbReference type="Gene3D" id="3.20.20.80">
    <property type="entry name" value="Glycosidases"/>
    <property type="match status" value="1"/>
</dbReference>
<dbReference type="InterPro" id="IPR052177">
    <property type="entry name" value="Divisome_Glycosyl_Hydrolase"/>
</dbReference>
<proteinExistence type="predicted"/>
<comment type="caution">
    <text evidence="2">The sequence shown here is derived from an EMBL/GenBank/DDBJ whole genome shotgun (WGS) entry which is preliminary data.</text>
</comment>
<name>A0ABW2TR80_9PSEU</name>
<evidence type="ECO:0008006" key="4">
    <source>
        <dbReference type="Google" id="ProtNLM"/>
    </source>
</evidence>
<dbReference type="EMBL" id="JBHTEY010000004">
    <property type="protein sequence ID" value="MFC7615689.1"/>
    <property type="molecule type" value="Genomic_DNA"/>
</dbReference>
<accession>A0ABW2TR80</accession>
<organism evidence="2 3">
    <name type="scientific">Actinokineospora soli</name>
    <dbReference type="NCBI Taxonomy" id="1048753"/>
    <lineage>
        <taxon>Bacteria</taxon>
        <taxon>Bacillati</taxon>
        <taxon>Actinomycetota</taxon>
        <taxon>Actinomycetes</taxon>
        <taxon>Pseudonocardiales</taxon>
        <taxon>Pseudonocardiaceae</taxon>
        <taxon>Actinokineospora</taxon>
    </lineage>
</organism>
<evidence type="ECO:0000313" key="3">
    <source>
        <dbReference type="Proteomes" id="UP001596512"/>
    </source>
</evidence>
<keyword evidence="3" id="KW-1185">Reference proteome</keyword>
<gene>
    <name evidence="2" type="ORF">ACFQV2_21505</name>
</gene>
<dbReference type="PANTHER" id="PTHR43405">
    <property type="entry name" value="GLYCOSYL HYDROLASE DIGH"/>
    <property type="match status" value="1"/>
</dbReference>
<reference evidence="3" key="1">
    <citation type="journal article" date="2019" name="Int. J. Syst. Evol. Microbiol.">
        <title>The Global Catalogue of Microorganisms (GCM) 10K type strain sequencing project: providing services to taxonomists for standard genome sequencing and annotation.</title>
        <authorList>
            <consortium name="The Broad Institute Genomics Platform"/>
            <consortium name="The Broad Institute Genome Sequencing Center for Infectious Disease"/>
            <person name="Wu L."/>
            <person name="Ma J."/>
        </authorList>
    </citation>
    <scope>NUCLEOTIDE SEQUENCE [LARGE SCALE GENOMIC DNA]</scope>
    <source>
        <strain evidence="3">JCM 17695</strain>
    </source>
</reference>
<dbReference type="Proteomes" id="UP001596512">
    <property type="component" value="Unassembled WGS sequence"/>
</dbReference>
<evidence type="ECO:0000256" key="1">
    <source>
        <dbReference type="SAM" id="MobiDB-lite"/>
    </source>
</evidence>
<sequence>MIAGTRALFYFEHTLHDAGPELLAHAAALGFTAIITEPVRLPPWLVPAARDAGLAVLVGVACHSDHADPVLPRRPDLWPVEADGRRRARQEWYIGLIPTDPDHNAGVVRRCARLVAEGGVDGVIADFLRWPMHWELELRGPGHAESSFDPITLARFADWTGVTVPTDPAAAARAIHGAHRESWRAFRRAVVTATMARIADAVRAARSDALVGAFIVPGTHDQRMTWLGQDVAALSEHCDVLLPMAYHAILHRPPAWIAEVTADIAGRARCPVLPVVQCTADPAVSDGADWGPEFGADEFAAALAHATTPEGGVAVFCGEGLTPDRARAVRTAFARPAGRPTREEEAARRSPSLTKDSA</sequence>
<dbReference type="PANTHER" id="PTHR43405:SF1">
    <property type="entry name" value="GLYCOSYL HYDROLASE DIGH"/>
    <property type="match status" value="1"/>
</dbReference>
<dbReference type="SUPFAM" id="SSF51445">
    <property type="entry name" value="(Trans)glycosidases"/>
    <property type="match status" value="1"/>
</dbReference>
<feature type="region of interest" description="Disordered" evidence="1">
    <location>
        <begin position="332"/>
        <end position="358"/>
    </location>
</feature>